<organism evidence="1">
    <name type="scientific">Arundo donax</name>
    <name type="common">Giant reed</name>
    <name type="synonym">Donax arundinaceus</name>
    <dbReference type="NCBI Taxonomy" id="35708"/>
    <lineage>
        <taxon>Eukaryota</taxon>
        <taxon>Viridiplantae</taxon>
        <taxon>Streptophyta</taxon>
        <taxon>Embryophyta</taxon>
        <taxon>Tracheophyta</taxon>
        <taxon>Spermatophyta</taxon>
        <taxon>Magnoliopsida</taxon>
        <taxon>Liliopsida</taxon>
        <taxon>Poales</taxon>
        <taxon>Poaceae</taxon>
        <taxon>PACMAD clade</taxon>
        <taxon>Arundinoideae</taxon>
        <taxon>Arundineae</taxon>
        <taxon>Arundo</taxon>
    </lineage>
</organism>
<protein>
    <submittedName>
        <fullName evidence="1">Uncharacterized protein</fullName>
    </submittedName>
</protein>
<evidence type="ECO:0000313" key="1">
    <source>
        <dbReference type="EMBL" id="JAD36120.1"/>
    </source>
</evidence>
<accession>A0A0A8ZHE4</accession>
<reference evidence="1" key="1">
    <citation type="submission" date="2014-09" db="EMBL/GenBank/DDBJ databases">
        <authorList>
            <person name="Magalhaes I.L.F."/>
            <person name="Oliveira U."/>
            <person name="Santos F.R."/>
            <person name="Vidigal T.H.D.A."/>
            <person name="Brescovit A.D."/>
            <person name="Santos A.J."/>
        </authorList>
    </citation>
    <scope>NUCLEOTIDE SEQUENCE</scope>
    <source>
        <tissue evidence="1">Shoot tissue taken approximately 20 cm above the soil surface</tissue>
    </source>
</reference>
<dbReference type="AlphaFoldDB" id="A0A0A8ZHE4"/>
<sequence length="41" mass="5204">MPVKYLLKECSFRQKKFYNFTFVHMRTMMFSTQFSQLHEHR</sequence>
<name>A0A0A8ZHE4_ARUDO</name>
<dbReference type="EMBL" id="GBRH01261775">
    <property type="protein sequence ID" value="JAD36120.1"/>
    <property type="molecule type" value="Transcribed_RNA"/>
</dbReference>
<reference evidence="1" key="2">
    <citation type="journal article" date="2015" name="Data Brief">
        <title>Shoot transcriptome of the giant reed, Arundo donax.</title>
        <authorList>
            <person name="Barrero R.A."/>
            <person name="Guerrero F.D."/>
            <person name="Moolhuijzen P."/>
            <person name="Goolsby J.A."/>
            <person name="Tidwell J."/>
            <person name="Bellgard S.E."/>
            <person name="Bellgard M.I."/>
        </authorList>
    </citation>
    <scope>NUCLEOTIDE SEQUENCE</scope>
    <source>
        <tissue evidence="1">Shoot tissue taken approximately 20 cm above the soil surface</tissue>
    </source>
</reference>
<proteinExistence type="predicted"/>